<organism evidence="1 2">
    <name type="scientific">Flavihumibacter fluminis</name>
    <dbReference type="NCBI Taxonomy" id="2909236"/>
    <lineage>
        <taxon>Bacteria</taxon>
        <taxon>Pseudomonadati</taxon>
        <taxon>Bacteroidota</taxon>
        <taxon>Chitinophagia</taxon>
        <taxon>Chitinophagales</taxon>
        <taxon>Chitinophagaceae</taxon>
        <taxon>Flavihumibacter</taxon>
    </lineage>
</organism>
<dbReference type="RefSeq" id="WP_234867152.1">
    <property type="nucleotide sequence ID" value="NZ_JAKEVY010000004.1"/>
</dbReference>
<evidence type="ECO:0000313" key="1">
    <source>
        <dbReference type="EMBL" id="MCF1716180.1"/>
    </source>
</evidence>
<dbReference type="EMBL" id="JAKEVY010000004">
    <property type="protein sequence ID" value="MCF1716180.1"/>
    <property type="molecule type" value="Genomic_DNA"/>
</dbReference>
<accession>A0ABS9BKR8</accession>
<name>A0ABS9BKR8_9BACT</name>
<dbReference type="InterPro" id="IPR036388">
    <property type="entry name" value="WH-like_DNA-bd_sf"/>
</dbReference>
<evidence type="ECO:0008006" key="3">
    <source>
        <dbReference type="Google" id="ProtNLM"/>
    </source>
</evidence>
<dbReference type="Proteomes" id="UP001200145">
    <property type="component" value="Unassembled WGS sequence"/>
</dbReference>
<dbReference type="Gene3D" id="1.10.10.10">
    <property type="entry name" value="Winged helix-like DNA-binding domain superfamily/Winged helix DNA-binding domain"/>
    <property type="match status" value="1"/>
</dbReference>
<protein>
    <recommendedName>
        <fullName evidence="3">ATP-dependent DNA helicase RecG C-terminal domain-containing protein</fullName>
    </recommendedName>
</protein>
<comment type="caution">
    <text evidence="1">The sequence shown here is derived from an EMBL/GenBank/DDBJ whole genome shotgun (WGS) entry which is preliminary data.</text>
</comment>
<gene>
    <name evidence="1" type="ORF">L0U88_16180</name>
</gene>
<proteinExistence type="predicted"/>
<evidence type="ECO:0000313" key="2">
    <source>
        <dbReference type="Proteomes" id="UP001200145"/>
    </source>
</evidence>
<sequence length="196" mass="22641">MAIVQNNLLFHNFHGKFGKSMVFRVVRGKTIVSKYPDMSRVERSPDQKAYNNLFREAVQHAKSELIDPNTKAAVLNRMKRNPKLKDRNPMNVLVSEYLRERSYIMSREEASMLVVQYNQKYQLNERQSAALKFLLIYGEINNTLYLQINKVSRPTATRDLADLVTKGILLSKGKGPATSYKLQDKLLDESINLFKN</sequence>
<reference evidence="1 2" key="1">
    <citation type="submission" date="2022-01" db="EMBL/GenBank/DDBJ databases">
        <title>Flavihumibacter sp. nov., isolated from sediment of a river.</title>
        <authorList>
            <person name="Liu H."/>
        </authorList>
    </citation>
    <scope>NUCLEOTIDE SEQUENCE [LARGE SCALE GENOMIC DNA]</scope>
    <source>
        <strain evidence="1 2">RY-1</strain>
    </source>
</reference>
<keyword evidence="2" id="KW-1185">Reference proteome</keyword>